<keyword evidence="2 3" id="KW-0175">Coiled coil</keyword>
<dbReference type="STRING" id="425264.A0A3G2S0X7"/>
<evidence type="ECO:0000313" key="5">
    <source>
        <dbReference type="EMBL" id="AYO41691.1"/>
    </source>
</evidence>
<evidence type="ECO:0000313" key="6">
    <source>
        <dbReference type="Proteomes" id="UP000269793"/>
    </source>
</evidence>
<dbReference type="OrthoDB" id="2129069at2759"/>
<dbReference type="PANTHER" id="PTHR12499">
    <property type="entry name" value="OPTIC ATROPHY 3 PROTEIN OPA3"/>
    <property type="match status" value="1"/>
</dbReference>
<evidence type="ECO:0000256" key="4">
    <source>
        <dbReference type="SAM" id="MobiDB-lite"/>
    </source>
</evidence>
<dbReference type="VEuPathDB" id="FungiDB:DNF11_0741"/>
<dbReference type="Proteomes" id="UP000269793">
    <property type="component" value="Chromosome I"/>
</dbReference>
<accession>A0A3G2S0X7</accession>
<evidence type="ECO:0000256" key="1">
    <source>
        <dbReference type="ARBA" id="ARBA00007584"/>
    </source>
</evidence>
<sequence length="253" mass="27670">MASAKIVSLTIRTLAKPIATQIKNQAAHHESFRKVCISLAQSMHRTESRLRQNLLPGSEKYKIRPLNDAKAISNGANAISEGFLFAVAALIIIGETYRGSRSRANERDNLRDEISQLSEQLDVLNKKLQGDGVTDGNSLTASQSPSLPESTVLNSTPYPQLVHSVQILWALADKNGWLRDVEKLPGELKWLLESKESAASDTDSQEKLSVAAQSPSDYATSRVKVFSDDVKNTISPKGSRQDNEVSEISTVPT</sequence>
<organism evidence="5 6">
    <name type="scientific">Malassezia restricta (strain ATCC 96810 / NBRC 103918 / CBS 7877)</name>
    <name type="common">Seborrheic dermatitis infection agent</name>
    <dbReference type="NCBI Taxonomy" id="425264"/>
    <lineage>
        <taxon>Eukaryota</taxon>
        <taxon>Fungi</taxon>
        <taxon>Dikarya</taxon>
        <taxon>Basidiomycota</taxon>
        <taxon>Ustilaginomycotina</taxon>
        <taxon>Malasseziomycetes</taxon>
        <taxon>Malasseziales</taxon>
        <taxon>Malasseziaceae</taxon>
        <taxon>Malassezia</taxon>
    </lineage>
</organism>
<reference evidence="5 6" key="1">
    <citation type="submission" date="2018-10" db="EMBL/GenBank/DDBJ databases">
        <title>Complete genome sequence of Malassezia restricta CBS 7877.</title>
        <authorList>
            <person name="Morand S.C."/>
            <person name="Bertignac M."/>
            <person name="Iltis A."/>
            <person name="Kolder I."/>
            <person name="Pirovano W."/>
            <person name="Jourdain R."/>
            <person name="Clavaud C."/>
        </authorList>
    </citation>
    <scope>NUCLEOTIDE SEQUENCE [LARGE SCALE GENOMIC DNA]</scope>
    <source>
        <strain evidence="5 6">CBS 7877</strain>
    </source>
</reference>
<proteinExistence type="inferred from homology"/>
<dbReference type="InterPro" id="IPR010754">
    <property type="entry name" value="OPA3-like"/>
</dbReference>
<gene>
    <name evidence="5" type="ORF">DNF11_0741</name>
</gene>
<dbReference type="GO" id="GO:0005739">
    <property type="term" value="C:mitochondrion"/>
    <property type="evidence" value="ECO:0007669"/>
    <property type="project" value="TreeGrafter"/>
</dbReference>
<feature type="coiled-coil region" evidence="3">
    <location>
        <begin position="100"/>
        <end position="127"/>
    </location>
</feature>
<dbReference type="GO" id="GO:0019216">
    <property type="term" value="P:regulation of lipid metabolic process"/>
    <property type="evidence" value="ECO:0007669"/>
    <property type="project" value="TreeGrafter"/>
</dbReference>
<dbReference type="AlphaFoldDB" id="A0A3G2S0X7"/>
<dbReference type="PANTHER" id="PTHR12499:SF0">
    <property type="entry name" value="OPTIC ATROPHY 3 PROTEIN"/>
    <property type="match status" value="1"/>
</dbReference>
<evidence type="ECO:0000256" key="2">
    <source>
        <dbReference type="ARBA" id="ARBA00023054"/>
    </source>
</evidence>
<name>A0A3G2S0X7_MALR7</name>
<comment type="similarity">
    <text evidence="1">Belongs to the OPA3 family.</text>
</comment>
<feature type="region of interest" description="Disordered" evidence="4">
    <location>
        <begin position="229"/>
        <end position="253"/>
    </location>
</feature>
<evidence type="ECO:0000256" key="3">
    <source>
        <dbReference type="SAM" id="Coils"/>
    </source>
</evidence>
<protein>
    <submittedName>
        <fullName evidence="5">OPA3-like protein</fullName>
    </submittedName>
</protein>
<dbReference type="EMBL" id="CP033148">
    <property type="protein sequence ID" value="AYO41691.1"/>
    <property type="molecule type" value="Genomic_DNA"/>
</dbReference>
<keyword evidence="6" id="KW-1185">Reference proteome</keyword>
<dbReference type="Pfam" id="PF07047">
    <property type="entry name" value="OPA3"/>
    <property type="match status" value="1"/>
</dbReference>